<feature type="domain" description="CREG-like beta-barrel" evidence="1">
    <location>
        <begin position="64"/>
        <end position="261"/>
    </location>
</feature>
<protein>
    <submittedName>
        <fullName evidence="2">Putative fmn-binding split barrel-related protein</fullName>
    </submittedName>
</protein>
<dbReference type="SUPFAM" id="SSF50475">
    <property type="entry name" value="FMN-binding split barrel"/>
    <property type="match status" value="1"/>
</dbReference>
<evidence type="ECO:0000313" key="3">
    <source>
        <dbReference type="Proteomes" id="UP000285326"/>
    </source>
</evidence>
<dbReference type="EMBL" id="MCBS01021585">
    <property type="protein sequence ID" value="RKF77887.1"/>
    <property type="molecule type" value="Genomic_DNA"/>
</dbReference>
<dbReference type="InterPro" id="IPR055343">
    <property type="entry name" value="CREG_beta-barrel"/>
</dbReference>
<reference evidence="2 3" key="1">
    <citation type="journal article" date="2018" name="BMC Genomics">
        <title>Comparative genome analyses reveal sequence features reflecting distinct modes of host-adaptation between dicot and monocot powdery mildew.</title>
        <authorList>
            <person name="Wu Y."/>
            <person name="Ma X."/>
            <person name="Pan Z."/>
            <person name="Kale S.D."/>
            <person name="Song Y."/>
            <person name="King H."/>
            <person name="Zhang Q."/>
            <person name="Presley C."/>
            <person name="Deng X."/>
            <person name="Wei C.I."/>
            <person name="Xiao S."/>
        </authorList>
    </citation>
    <scope>NUCLEOTIDE SEQUENCE [LARGE SCALE GENOMIC DNA]</scope>
    <source>
        <strain evidence="2">UMSG1</strain>
    </source>
</reference>
<dbReference type="PANTHER" id="PTHR37273">
    <property type="entry name" value="CHROMOSOME 8, WHOLE GENOME SHOTGUN SEQUENCE"/>
    <property type="match status" value="1"/>
</dbReference>
<dbReference type="Proteomes" id="UP000285326">
    <property type="component" value="Unassembled WGS sequence"/>
</dbReference>
<accession>A0A420ITN7</accession>
<dbReference type="PANTHER" id="PTHR37273:SF1">
    <property type="entry name" value="ADL397C-AP"/>
    <property type="match status" value="1"/>
</dbReference>
<evidence type="ECO:0000313" key="2">
    <source>
        <dbReference type="EMBL" id="RKF77887.1"/>
    </source>
</evidence>
<feature type="non-terminal residue" evidence="2">
    <location>
        <position position="1"/>
    </location>
</feature>
<dbReference type="Pfam" id="PF13883">
    <property type="entry name" value="CREG_beta-barrel"/>
    <property type="match status" value="1"/>
</dbReference>
<evidence type="ECO:0000259" key="1">
    <source>
        <dbReference type="Pfam" id="PF13883"/>
    </source>
</evidence>
<dbReference type="AlphaFoldDB" id="A0A420ITN7"/>
<dbReference type="Gene3D" id="2.30.110.10">
    <property type="entry name" value="Electron Transport, Fmn-binding Protein, Chain A"/>
    <property type="match status" value="1"/>
</dbReference>
<gene>
    <name evidence="2" type="ORF">GcM1_215006</name>
</gene>
<sequence length="289" mass="32932">TREERELELFLREALELPKTKQEIVGQMYIRVTPALSSLALVLNLQPILSNPVTQYDEHALLIPTPQESAILARRILRLTSLGTFSTVFQKNLNRSSTSDQFSYEAPQIVEHVPQGIENTPIGLIEYIADCESSGNPTVLAITVATTFKNIDAGSNVSLSLSWTPPYAPSHKFFSKSQLEYSAANLPRFSLSGHFESIDIENVNRLSIEKCFLKAHPDARIWLPGNKIHKSEWKRFVVQHIYWIGGFGDRAYIGWIPKDMWEDVQEQDIDRAHLPGEKKKLKEFKIDWL</sequence>
<dbReference type="InterPro" id="IPR012349">
    <property type="entry name" value="Split_barrel_FMN-bd"/>
</dbReference>
<name>A0A420ITN7_9PEZI</name>
<organism evidence="2 3">
    <name type="scientific">Golovinomyces cichoracearum</name>
    <dbReference type="NCBI Taxonomy" id="62708"/>
    <lineage>
        <taxon>Eukaryota</taxon>
        <taxon>Fungi</taxon>
        <taxon>Dikarya</taxon>
        <taxon>Ascomycota</taxon>
        <taxon>Pezizomycotina</taxon>
        <taxon>Leotiomycetes</taxon>
        <taxon>Erysiphales</taxon>
        <taxon>Erysiphaceae</taxon>
        <taxon>Golovinomyces</taxon>
    </lineage>
</organism>
<proteinExistence type="predicted"/>
<comment type="caution">
    <text evidence="2">The sequence shown here is derived from an EMBL/GenBank/DDBJ whole genome shotgun (WGS) entry which is preliminary data.</text>
</comment>